<sequence length="282" mass="31354">MDAMIEHVALSNKIERTQARGTEETVSAFELMNVVMQEYRQPERFELHIQEGVTFRAAPHFLALIIENLVSNAVKYAAEGKIIIRIQDEPDHVTSFCISNRVAEDNHPDEKRLFERYYRHPSFQNSPGMGIGLSLVNSAAQKMGAQVSPLNHLHSDIKNGSRPLVLALVEDDRLLRQEIEVHLRAHGFEVHAANSASGLDDLNARIAFDLYLIDLNLPGENGLSLCRRVRQSRPDAGIVIMTARVALNDKIAGYKQGGADLYMTKPVAPDELVLVLQSLGGV</sequence>
<dbReference type="InterPro" id="IPR001789">
    <property type="entry name" value="Sig_transdc_resp-reg_receiver"/>
</dbReference>
<dbReference type="AlphaFoldDB" id="A0A164IEP8"/>
<dbReference type="Pfam" id="PF00072">
    <property type="entry name" value="Response_reg"/>
    <property type="match status" value="1"/>
</dbReference>
<evidence type="ECO:0000313" key="5">
    <source>
        <dbReference type="Proteomes" id="UP000076858"/>
    </source>
</evidence>
<organism evidence="4 5">
    <name type="scientific">Daphnia magna</name>
    <dbReference type="NCBI Taxonomy" id="35525"/>
    <lineage>
        <taxon>Eukaryota</taxon>
        <taxon>Metazoa</taxon>
        <taxon>Ecdysozoa</taxon>
        <taxon>Arthropoda</taxon>
        <taxon>Crustacea</taxon>
        <taxon>Branchiopoda</taxon>
        <taxon>Diplostraca</taxon>
        <taxon>Cladocera</taxon>
        <taxon>Anomopoda</taxon>
        <taxon>Daphniidae</taxon>
        <taxon>Daphnia</taxon>
    </lineage>
</organism>
<dbReference type="Gene3D" id="3.30.565.10">
    <property type="entry name" value="Histidine kinase-like ATPase, C-terminal domain"/>
    <property type="match status" value="1"/>
</dbReference>
<evidence type="ECO:0000256" key="2">
    <source>
        <dbReference type="PROSITE-ProRule" id="PRU00169"/>
    </source>
</evidence>
<name>A0A164IEP8_9CRUS</name>
<dbReference type="SUPFAM" id="SSF55874">
    <property type="entry name" value="ATPase domain of HSP90 chaperone/DNA topoisomerase II/histidine kinase"/>
    <property type="match status" value="1"/>
</dbReference>
<dbReference type="Pfam" id="PF02518">
    <property type="entry name" value="HATPase_c"/>
    <property type="match status" value="1"/>
</dbReference>
<evidence type="ECO:0000313" key="4">
    <source>
        <dbReference type="EMBL" id="KZS01178.1"/>
    </source>
</evidence>
<proteinExistence type="predicted"/>
<accession>A0A164IEP8</accession>
<comment type="caution">
    <text evidence="4">The sequence shown here is derived from an EMBL/GenBank/DDBJ whole genome shotgun (WGS) entry which is preliminary data.</text>
</comment>
<dbReference type="SMART" id="SM00448">
    <property type="entry name" value="REC"/>
    <property type="match status" value="1"/>
</dbReference>
<protein>
    <recommendedName>
        <fullName evidence="3">Response regulatory domain-containing protein</fullName>
    </recommendedName>
</protein>
<feature type="modified residue" description="4-aspartylphosphate" evidence="2">
    <location>
        <position position="214"/>
    </location>
</feature>
<evidence type="ECO:0000259" key="3">
    <source>
        <dbReference type="PROSITE" id="PS50110"/>
    </source>
</evidence>
<dbReference type="GO" id="GO:0000155">
    <property type="term" value="F:phosphorelay sensor kinase activity"/>
    <property type="evidence" value="ECO:0007669"/>
    <property type="project" value="TreeGrafter"/>
</dbReference>
<keyword evidence="1 2" id="KW-0597">Phosphoprotein</keyword>
<dbReference type="PANTHER" id="PTHR43547:SF2">
    <property type="entry name" value="HYBRID SIGNAL TRANSDUCTION HISTIDINE KINASE C"/>
    <property type="match status" value="1"/>
</dbReference>
<dbReference type="STRING" id="35525.A0A164IEP8"/>
<feature type="domain" description="Response regulatory" evidence="3">
    <location>
        <begin position="165"/>
        <end position="280"/>
    </location>
</feature>
<reference evidence="4 5" key="1">
    <citation type="submission" date="2016-03" db="EMBL/GenBank/DDBJ databases">
        <title>EvidentialGene: Evidence-directed Construction of Genes on Genomes.</title>
        <authorList>
            <person name="Gilbert D.G."/>
            <person name="Choi J.-H."/>
            <person name="Mockaitis K."/>
            <person name="Colbourne J."/>
            <person name="Pfrender M."/>
        </authorList>
    </citation>
    <scope>NUCLEOTIDE SEQUENCE [LARGE SCALE GENOMIC DNA]</scope>
    <source>
        <strain evidence="4 5">Xinb3</strain>
        <tissue evidence="4">Complete organism</tissue>
    </source>
</reference>
<dbReference type="PROSITE" id="PS50110">
    <property type="entry name" value="RESPONSE_REGULATORY"/>
    <property type="match status" value="1"/>
</dbReference>
<keyword evidence="5" id="KW-1185">Reference proteome</keyword>
<evidence type="ECO:0000256" key="1">
    <source>
        <dbReference type="ARBA" id="ARBA00022553"/>
    </source>
</evidence>
<gene>
    <name evidence="4" type="ORF">APZ42_002239</name>
</gene>
<dbReference type="Gene3D" id="3.40.50.2300">
    <property type="match status" value="1"/>
</dbReference>
<dbReference type="Proteomes" id="UP000076858">
    <property type="component" value="Unassembled WGS sequence"/>
</dbReference>
<dbReference type="InterPro" id="IPR011006">
    <property type="entry name" value="CheY-like_superfamily"/>
</dbReference>
<dbReference type="InterPro" id="IPR003594">
    <property type="entry name" value="HATPase_dom"/>
</dbReference>
<dbReference type="EMBL" id="LRGB01007432">
    <property type="protein sequence ID" value="KZS01178.1"/>
    <property type="molecule type" value="Genomic_DNA"/>
</dbReference>
<dbReference type="SUPFAM" id="SSF52172">
    <property type="entry name" value="CheY-like"/>
    <property type="match status" value="1"/>
</dbReference>
<dbReference type="SMART" id="SM00387">
    <property type="entry name" value="HATPase_c"/>
    <property type="match status" value="1"/>
</dbReference>
<dbReference type="InterPro" id="IPR036890">
    <property type="entry name" value="HATPase_C_sf"/>
</dbReference>
<dbReference type="PANTHER" id="PTHR43547">
    <property type="entry name" value="TWO-COMPONENT HISTIDINE KINASE"/>
    <property type="match status" value="1"/>
</dbReference>